<accession>A0A1J5UH63</accession>
<dbReference type="Proteomes" id="UP000182798">
    <property type="component" value="Unassembled WGS sequence"/>
</dbReference>
<dbReference type="OrthoDB" id="9795763at2"/>
<dbReference type="RefSeq" id="WP_071563699.1">
    <property type="nucleotide sequence ID" value="NZ_CAESAR020000076.1"/>
</dbReference>
<name>A0A1J5UH63_9GAMM</name>
<dbReference type="AlphaFoldDB" id="A0A1J5UH63"/>
<evidence type="ECO:0000313" key="2">
    <source>
        <dbReference type="Proteomes" id="UP000182798"/>
    </source>
</evidence>
<comment type="caution">
    <text evidence="1">The sequence shown here is derived from an EMBL/GenBank/DDBJ whole genome shotgun (WGS) entry which is preliminary data.</text>
</comment>
<organism evidence="1 2">
    <name type="scientific">Bathymodiolus thermophilus thioautotrophic gill symbiont</name>
    <dbReference type="NCBI Taxonomy" id="2360"/>
    <lineage>
        <taxon>Bacteria</taxon>
        <taxon>Pseudomonadati</taxon>
        <taxon>Pseudomonadota</taxon>
        <taxon>Gammaproteobacteria</taxon>
        <taxon>sulfur-oxidizing symbionts</taxon>
    </lineage>
</organism>
<sequence>MYQINFYVPEPDLEVVKNAMFKAGSGQYNNYEQCAWQTLGQGQFKPINNAKPTIGTLDKLETLKEYKVEILCAEDNLEATIKAMKSAHPYEQVAYSILKMENL</sequence>
<gene>
    <name evidence="1" type="ORF">BGC33_05865</name>
</gene>
<dbReference type="InterPro" id="IPR036069">
    <property type="entry name" value="DUF34/NIF3_sf"/>
</dbReference>
<dbReference type="PANTHER" id="PTHR41774">
    <property type="match status" value="1"/>
</dbReference>
<protein>
    <submittedName>
        <fullName evidence="1">NGG1p interacting factor NIF3</fullName>
    </submittedName>
</protein>
<dbReference type="EMBL" id="MIQH01000372">
    <property type="protein sequence ID" value="OIR25245.1"/>
    <property type="molecule type" value="Genomic_DNA"/>
</dbReference>
<dbReference type="SUPFAM" id="SSF102705">
    <property type="entry name" value="NIF3 (NGG1p interacting factor 3)-like"/>
    <property type="match status" value="1"/>
</dbReference>
<dbReference type="PANTHER" id="PTHR41774:SF1">
    <property type="entry name" value="NGG1P INTERACTING FACTOR NIF3"/>
    <property type="match status" value="1"/>
</dbReference>
<reference evidence="2" key="1">
    <citation type="submission" date="2016-09" db="EMBL/GenBank/DDBJ databases">
        <title>Genome Sequence of Bathymodiolus thermophilus sulfur-oxidizing gill endosymbiont.</title>
        <authorList>
            <person name="Ponnudurai R."/>
            <person name="Kleiner M."/>
            <person name="Sayavedra L."/>
            <person name="Thuermer A."/>
            <person name="Felbeck H."/>
            <person name="Schlueter R."/>
            <person name="Schweder T."/>
            <person name="Markert S."/>
        </authorList>
    </citation>
    <scope>NUCLEOTIDE SEQUENCE [LARGE SCALE GENOMIC DNA]</scope>
    <source>
        <strain evidence="2">BAT/CrabSpa'14</strain>
    </source>
</reference>
<evidence type="ECO:0000313" key="1">
    <source>
        <dbReference type="EMBL" id="OIR25245.1"/>
    </source>
</evidence>
<proteinExistence type="predicted"/>
<dbReference type="Gene3D" id="3.30.70.120">
    <property type="match status" value="1"/>
</dbReference>
<dbReference type="InterPro" id="IPR015867">
    <property type="entry name" value="N-reg_PII/ATP_PRibTrfase_C"/>
</dbReference>